<dbReference type="Gene3D" id="1.10.10.10">
    <property type="entry name" value="Winged helix-like DNA-binding domain superfamily/Winged helix DNA-binding domain"/>
    <property type="match status" value="1"/>
</dbReference>
<organism evidence="6">
    <name type="scientific">Pseudarthrobacter sulfonivorans</name>
    <dbReference type="NCBI Taxonomy" id="121292"/>
    <lineage>
        <taxon>Bacteria</taxon>
        <taxon>Bacillati</taxon>
        <taxon>Actinomycetota</taxon>
        <taxon>Actinomycetes</taxon>
        <taxon>Micrococcales</taxon>
        <taxon>Micrococcaceae</taxon>
        <taxon>Pseudarthrobacter</taxon>
    </lineage>
</organism>
<dbReference type="AlphaFoldDB" id="A0A0U3QM10"/>
<dbReference type="InterPro" id="IPR011006">
    <property type="entry name" value="CheY-like_superfamily"/>
</dbReference>
<dbReference type="Proteomes" id="UP000065151">
    <property type="component" value="Chromosome"/>
</dbReference>
<sequence>MSQDFDIREPESGNVGRAGAHLHEFVLHLQDLVLASSDVREFLTDTAAIFATQLSQPGNHLSCGITVVRQKRPVAAASSDMRAWNLDELQNSIGHGPCLTALRTESMVHVPDLDADARWPKYNEAARQMGIGSILAVPMHLQAPAQAVINLYSPNTDGFPHHGIDAAVGLAGIAAKALDLALNIAQLRDARDDLAAALKSRTVIDTAIGAIMAQNRCNRDAAFQILVKASSYRNIKLKEVAAGIISGIGGERELPTTYDE</sequence>
<dbReference type="GO" id="GO:0003723">
    <property type="term" value="F:RNA binding"/>
    <property type="evidence" value="ECO:0007669"/>
    <property type="project" value="InterPro"/>
</dbReference>
<dbReference type="InterPro" id="IPR003018">
    <property type="entry name" value="GAF"/>
</dbReference>
<dbReference type="InterPro" id="IPR012074">
    <property type="entry name" value="GAF_ANTAR"/>
</dbReference>
<dbReference type="SUPFAM" id="SSF52172">
    <property type="entry name" value="CheY-like"/>
    <property type="match status" value="1"/>
</dbReference>
<dbReference type="STRING" id="121292.AU252_09365"/>
<keyword evidence="2" id="KW-0418">Kinase</keyword>
<dbReference type="InterPro" id="IPR005561">
    <property type="entry name" value="ANTAR"/>
</dbReference>
<dbReference type="SMART" id="SM01012">
    <property type="entry name" value="ANTAR"/>
    <property type="match status" value="1"/>
</dbReference>
<protein>
    <submittedName>
        <fullName evidence="6">Response regulator receiver protein</fullName>
    </submittedName>
</protein>
<dbReference type="SUPFAM" id="SSF55781">
    <property type="entry name" value="GAF domain-like"/>
    <property type="match status" value="1"/>
</dbReference>
<reference evidence="6 7" key="1">
    <citation type="submission" date="2015-12" db="EMBL/GenBank/DDBJ databases">
        <authorList>
            <person name="Shamseldin A."/>
            <person name="Moawad H."/>
            <person name="Abd El-Rahim W.M."/>
            <person name="Sadowsky M.J."/>
        </authorList>
    </citation>
    <scope>NUCLEOTIDE SEQUENCE [LARGE SCALE GENOMIC DNA]</scope>
    <source>
        <strain evidence="6 7">Ar51</strain>
    </source>
</reference>
<evidence type="ECO:0000313" key="6">
    <source>
        <dbReference type="EMBL" id="ALV41332.1"/>
    </source>
</evidence>
<feature type="domain" description="ANTAR" evidence="5">
    <location>
        <begin position="184"/>
        <end position="245"/>
    </location>
</feature>
<gene>
    <name evidence="6" type="ORF">AU252_09365</name>
</gene>
<evidence type="ECO:0000256" key="3">
    <source>
        <dbReference type="ARBA" id="ARBA00023015"/>
    </source>
</evidence>
<dbReference type="Gene3D" id="3.30.450.40">
    <property type="match status" value="1"/>
</dbReference>
<evidence type="ECO:0000256" key="4">
    <source>
        <dbReference type="ARBA" id="ARBA00023163"/>
    </source>
</evidence>
<dbReference type="PROSITE" id="PS50921">
    <property type="entry name" value="ANTAR"/>
    <property type="match status" value="1"/>
</dbReference>
<dbReference type="Pfam" id="PF13185">
    <property type="entry name" value="GAF_2"/>
    <property type="match status" value="1"/>
</dbReference>
<evidence type="ECO:0000256" key="2">
    <source>
        <dbReference type="ARBA" id="ARBA00022777"/>
    </source>
</evidence>
<proteinExistence type="predicted"/>
<keyword evidence="4" id="KW-0804">Transcription</keyword>
<keyword evidence="1" id="KW-0808">Transferase</keyword>
<evidence type="ECO:0000313" key="7">
    <source>
        <dbReference type="Proteomes" id="UP000065151"/>
    </source>
</evidence>
<dbReference type="InterPro" id="IPR036388">
    <property type="entry name" value="WH-like_DNA-bd_sf"/>
</dbReference>
<keyword evidence="3" id="KW-0805">Transcription regulation</keyword>
<evidence type="ECO:0000259" key="5">
    <source>
        <dbReference type="PROSITE" id="PS50921"/>
    </source>
</evidence>
<dbReference type="InterPro" id="IPR029016">
    <property type="entry name" value="GAF-like_dom_sf"/>
</dbReference>
<dbReference type="RefSeq" id="WP_058930475.1">
    <property type="nucleotide sequence ID" value="NZ_CP013747.1"/>
</dbReference>
<dbReference type="PIRSF" id="PIRSF036625">
    <property type="entry name" value="GAF_ANTAR"/>
    <property type="match status" value="1"/>
</dbReference>
<accession>A0A0U3QM10</accession>
<dbReference type="KEGG" id="psul:AU252_09365"/>
<evidence type="ECO:0000256" key="1">
    <source>
        <dbReference type="ARBA" id="ARBA00022679"/>
    </source>
</evidence>
<dbReference type="EMBL" id="CP013747">
    <property type="protein sequence ID" value="ALV41332.1"/>
    <property type="molecule type" value="Genomic_DNA"/>
</dbReference>
<dbReference type="GO" id="GO:0016301">
    <property type="term" value="F:kinase activity"/>
    <property type="evidence" value="ECO:0007669"/>
    <property type="project" value="UniProtKB-KW"/>
</dbReference>
<name>A0A0U3QM10_9MICC</name>
<dbReference type="Pfam" id="PF03861">
    <property type="entry name" value="ANTAR"/>
    <property type="match status" value="1"/>
</dbReference>